<feature type="signal peptide" evidence="1">
    <location>
        <begin position="1"/>
        <end position="17"/>
    </location>
</feature>
<sequence length="201" mass="22417">MKRITGLLLVGLAVIFAGCSTPSRTVERTAADAQIDLSGRWNDTDARLVAEEMIDDVLARPWLNQFSSQKGGSPVVVVGDVRNLSSEHIDTTPFIRDIERELINSGMVRFVAGEQARQQIRAERMDQQTQAREETVARLGAETGADFMLRGSISSTVDAIEGMRAIAYAVNMELVNIESNEIVWIGNKEIKKLIEQRRSRW</sequence>
<dbReference type="Proteomes" id="UP000186400">
    <property type="component" value="Unassembled WGS sequence"/>
</dbReference>
<keyword evidence="1" id="KW-0732">Signal</keyword>
<evidence type="ECO:0000313" key="3">
    <source>
        <dbReference type="Proteomes" id="UP000186400"/>
    </source>
</evidence>
<evidence type="ECO:0000256" key="1">
    <source>
        <dbReference type="SAM" id="SignalP"/>
    </source>
</evidence>
<dbReference type="GO" id="GO:0030234">
    <property type="term" value="F:enzyme regulator activity"/>
    <property type="evidence" value="ECO:0007669"/>
    <property type="project" value="TreeGrafter"/>
</dbReference>
<evidence type="ECO:0008006" key="4">
    <source>
        <dbReference type="Google" id="ProtNLM"/>
    </source>
</evidence>
<organism evidence="2 3">
    <name type="scientific">Alkalispirochaeta americana</name>
    <dbReference type="NCBI Taxonomy" id="159291"/>
    <lineage>
        <taxon>Bacteria</taxon>
        <taxon>Pseudomonadati</taxon>
        <taxon>Spirochaetota</taxon>
        <taxon>Spirochaetia</taxon>
        <taxon>Spirochaetales</taxon>
        <taxon>Spirochaetaceae</taxon>
        <taxon>Alkalispirochaeta</taxon>
    </lineage>
</organism>
<dbReference type="RefSeq" id="WP_076489323.1">
    <property type="nucleotide sequence ID" value="NZ_FTMS01000014.1"/>
</dbReference>
<dbReference type="GO" id="GO:0031241">
    <property type="term" value="C:periplasmic side of cell outer membrane"/>
    <property type="evidence" value="ECO:0007669"/>
    <property type="project" value="TreeGrafter"/>
</dbReference>
<dbReference type="InterPro" id="IPR014094">
    <property type="entry name" value="LpoB"/>
</dbReference>
<dbReference type="EMBL" id="FTMS01000014">
    <property type="protein sequence ID" value="SIQ74006.1"/>
    <property type="molecule type" value="Genomic_DNA"/>
</dbReference>
<dbReference type="Gene3D" id="3.40.50.10610">
    <property type="entry name" value="ABC-type transport auxiliary lipoprotein component"/>
    <property type="match status" value="1"/>
</dbReference>
<keyword evidence="3" id="KW-1185">Reference proteome</keyword>
<dbReference type="PROSITE" id="PS51257">
    <property type="entry name" value="PROKAR_LIPOPROTEIN"/>
    <property type="match status" value="1"/>
</dbReference>
<evidence type="ECO:0000313" key="2">
    <source>
        <dbReference type="EMBL" id="SIQ74006.1"/>
    </source>
</evidence>
<proteinExistence type="predicted"/>
<dbReference type="PANTHER" id="PTHR40593">
    <property type="entry name" value="PENICILLIN-BINDING PROTEIN ACTIVATOR LPOB"/>
    <property type="match status" value="1"/>
</dbReference>
<reference evidence="3" key="1">
    <citation type="submission" date="2017-01" db="EMBL/GenBank/DDBJ databases">
        <authorList>
            <person name="Varghese N."/>
            <person name="Submissions S."/>
        </authorList>
    </citation>
    <scope>NUCLEOTIDE SEQUENCE [LARGE SCALE GENOMIC DNA]</scope>
    <source>
        <strain evidence="3">ASpG1</strain>
    </source>
</reference>
<dbReference type="PANTHER" id="PTHR40593:SF1">
    <property type="entry name" value="PENICILLIN-BINDING PROTEIN ACTIVATOR LPOB"/>
    <property type="match status" value="1"/>
</dbReference>
<protein>
    <recommendedName>
        <fullName evidence="4">Penicillin-binding protein activator LpoB</fullName>
    </recommendedName>
</protein>
<name>A0A1N6V8N6_9SPIO</name>
<gene>
    <name evidence="2" type="ORF">SAMN05920897_11415</name>
</gene>
<dbReference type="GO" id="GO:0009252">
    <property type="term" value="P:peptidoglycan biosynthetic process"/>
    <property type="evidence" value="ECO:0007669"/>
    <property type="project" value="TreeGrafter"/>
</dbReference>
<accession>A0A1N6V8N6</accession>
<dbReference type="AlphaFoldDB" id="A0A1N6V8N6"/>
<dbReference type="Pfam" id="PF13036">
    <property type="entry name" value="LpoB"/>
    <property type="match status" value="1"/>
</dbReference>
<dbReference type="STRING" id="159291.SAMN05920897_11415"/>
<feature type="chain" id="PRO_5012342502" description="Penicillin-binding protein activator LpoB" evidence="1">
    <location>
        <begin position="18"/>
        <end position="201"/>
    </location>
</feature>